<dbReference type="AlphaFoldDB" id="A0A1L8WIK2"/>
<gene>
    <name evidence="1" type="ORF">RV14_GL000385</name>
</gene>
<protein>
    <submittedName>
        <fullName evidence="1">Uncharacterized protein</fullName>
    </submittedName>
</protein>
<organism evidence="1 2">
    <name type="scientific">Enterococcus ratti</name>
    <dbReference type="NCBI Taxonomy" id="150033"/>
    <lineage>
        <taxon>Bacteria</taxon>
        <taxon>Bacillati</taxon>
        <taxon>Bacillota</taxon>
        <taxon>Bacilli</taxon>
        <taxon>Lactobacillales</taxon>
        <taxon>Enterococcaceae</taxon>
        <taxon>Enterococcus</taxon>
    </lineage>
</organism>
<keyword evidence="2" id="KW-1185">Reference proteome</keyword>
<proteinExistence type="predicted"/>
<dbReference type="EMBL" id="JXLB01000012">
    <property type="protein sequence ID" value="OJG80841.1"/>
    <property type="molecule type" value="Genomic_DNA"/>
</dbReference>
<dbReference type="Proteomes" id="UP000182152">
    <property type="component" value="Unassembled WGS sequence"/>
</dbReference>
<reference evidence="1 2" key="1">
    <citation type="submission" date="2014-12" db="EMBL/GenBank/DDBJ databases">
        <title>Draft genome sequences of 29 type strains of Enterococci.</title>
        <authorList>
            <person name="Zhong Z."/>
            <person name="Sun Z."/>
            <person name="Liu W."/>
            <person name="Zhang W."/>
            <person name="Zhang H."/>
        </authorList>
    </citation>
    <scope>NUCLEOTIDE SEQUENCE [LARGE SCALE GENOMIC DNA]</scope>
    <source>
        <strain evidence="1 2">DSM 15687</strain>
    </source>
</reference>
<accession>A0A1L8WIK2</accession>
<evidence type="ECO:0000313" key="1">
    <source>
        <dbReference type="EMBL" id="OJG80841.1"/>
    </source>
</evidence>
<name>A0A1L8WIK2_9ENTE</name>
<evidence type="ECO:0000313" key="2">
    <source>
        <dbReference type="Proteomes" id="UP000182152"/>
    </source>
</evidence>
<comment type="caution">
    <text evidence="1">The sequence shown here is derived from an EMBL/GenBank/DDBJ whole genome shotgun (WGS) entry which is preliminary data.</text>
</comment>
<sequence length="40" mass="4708">MLLCCIEEYLIKEANFIQKSGHFKRMTSIYFLAHTLNAKT</sequence>